<organism evidence="9">
    <name type="scientific">bioreactor metagenome</name>
    <dbReference type="NCBI Taxonomy" id="1076179"/>
    <lineage>
        <taxon>unclassified sequences</taxon>
        <taxon>metagenomes</taxon>
        <taxon>ecological metagenomes</taxon>
    </lineage>
</organism>
<feature type="transmembrane region" description="Helical" evidence="7">
    <location>
        <begin position="55"/>
        <end position="79"/>
    </location>
</feature>
<evidence type="ECO:0000259" key="8">
    <source>
        <dbReference type="PROSITE" id="PS50928"/>
    </source>
</evidence>
<dbReference type="AlphaFoldDB" id="A0A645JFB7"/>
<evidence type="ECO:0000256" key="5">
    <source>
        <dbReference type="ARBA" id="ARBA00022989"/>
    </source>
</evidence>
<gene>
    <name evidence="9" type="ORF">SDC9_209095</name>
</gene>
<accession>A0A645JFB7</accession>
<dbReference type="PROSITE" id="PS50928">
    <property type="entry name" value="ABC_TM1"/>
    <property type="match status" value="1"/>
</dbReference>
<sequence length="86" mass="9283">MPAILPSLRVVVLLMTIWSFRRFEIIWLLTGGGPADATNTIVVGVYRTAFSQFNLGVAAALGMLGVVMSLAVTVVYAVVERQGTER</sequence>
<keyword evidence="6 7" id="KW-0472">Membrane</keyword>
<keyword evidence="2" id="KW-0813">Transport</keyword>
<dbReference type="Gene3D" id="1.10.3720.10">
    <property type="entry name" value="MetI-like"/>
    <property type="match status" value="1"/>
</dbReference>
<evidence type="ECO:0000256" key="6">
    <source>
        <dbReference type="ARBA" id="ARBA00023136"/>
    </source>
</evidence>
<dbReference type="GO" id="GO:0055085">
    <property type="term" value="P:transmembrane transport"/>
    <property type="evidence" value="ECO:0007669"/>
    <property type="project" value="InterPro"/>
</dbReference>
<dbReference type="PANTHER" id="PTHR43227:SF7">
    <property type="entry name" value="ARABINOOLIGOSACCHARIDES TRANSPORT SYSTEM PERMEASE PROTEIN ARAP"/>
    <property type="match status" value="1"/>
</dbReference>
<comment type="subcellular location">
    <subcellularLocation>
        <location evidence="1">Cell membrane</location>
        <topology evidence="1">Multi-pass membrane protein</topology>
    </subcellularLocation>
</comment>
<dbReference type="GO" id="GO:0005886">
    <property type="term" value="C:plasma membrane"/>
    <property type="evidence" value="ECO:0007669"/>
    <property type="project" value="UniProtKB-SubCell"/>
</dbReference>
<keyword evidence="3" id="KW-1003">Cell membrane</keyword>
<dbReference type="PANTHER" id="PTHR43227">
    <property type="entry name" value="BLL4140 PROTEIN"/>
    <property type="match status" value="1"/>
</dbReference>
<dbReference type="InterPro" id="IPR000515">
    <property type="entry name" value="MetI-like"/>
</dbReference>
<evidence type="ECO:0000256" key="4">
    <source>
        <dbReference type="ARBA" id="ARBA00022692"/>
    </source>
</evidence>
<reference evidence="9" key="1">
    <citation type="submission" date="2019-08" db="EMBL/GenBank/DDBJ databases">
        <authorList>
            <person name="Kucharzyk K."/>
            <person name="Murdoch R.W."/>
            <person name="Higgins S."/>
            <person name="Loffler F."/>
        </authorList>
    </citation>
    <scope>NUCLEOTIDE SEQUENCE</scope>
</reference>
<feature type="domain" description="ABC transmembrane type-1" evidence="8">
    <location>
        <begin position="1"/>
        <end position="76"/>
    </location>
</feature>
<evidence type="ECO:0000256" key="1">
    <source>
        <dbReference type="ARBA" id="ARBA00004651"/>
    </source>
</evidence>
<dbReference type="InterPro" id="IPR050809">
    <property type="entry name" value="UgpAE/MalFG_permease"/>
</dbReference>
<evidence type="ECO:0000256" key="7">
    <source>
        <dbReference type="SAM" id="Phobius"/>
    </source>
</evidence>
<name>A0A645JFB7_9ZZZZ</name>
<keyword evidence="5 7" id="KW-1133">Transmembrane helix</keyword>
<evidence type="ECO:0000256" key="2">
    <source>
        <dbReference type="ARBA" id="ARBA00022448"/>
    </source>
</evidence>
<evidence type="ECO:0000313" key="9">
    <source>
        <dbReference type="EMBL" id="MPN61359.1"/>
    </source>
</evidence>
<proteinExistence type="predicted"/>
<dbReference type="InterPro" id="IPR035906">
    <property type="entry name" value="MetI-like_sf"/>
</dbReference>
<dbReference type="SUPFAM" id="SSF161098">
    <property type="entry name" value="MetI-like"/>
    <property type="match status" value="1"/>
</dbReference>
<dbReference type="EMBL" id="VSSQ01137871">
    <property type="protein sequence ID" value="MPN61359.1"/>
    <property type="molecule type" value="Genomic_DNA"/>
</dbReference>
<protein>
    <recommendedName>
        <fullName evidence="8">ABC transmembrane type-1 domain-containing protein</fullName>
    </recommendedName>
</protein>
<keyword evidence="4 7" id="KW-0812">Transmembrane</keyword>
<evidence type="ECO:0000256" key="3">
    <source>
        <dbReference type="ARBA" id="ARBA00022475"/>
    </source>
</evidence>
<comment type="caution">
    <text evidence="9">The sequence shown here is derived from an EMBL/GenBank/DDBJ whole genome shotgun (WGS) entry which is preliminary data.</text>
</comment>